<dbReference type="RefSeq" id="WP_134852675.1">
    <property type="nucleotide sequence ID" value="NZ_CP197400.1"/>
</dbReference>
<keyword evidence="3" id="KW-1185">Reference proteome</keyword>
<dbReference type="Proteomes" id="UP000297225">
    <property type="component" value="Unassembled WGS sequence"/>
</dbReference>
<name>A0A4Y8WLU9_9PORP</name>
<feature type="chain" id="PRO_5021486487" evidence="1">
    <location>
        <begin position="24"/>
        <end position="287"/>
    </location>
</feature>
<comment type="caution">
    <text evidence="2">The sequence shown here is derived from an EMBL/GenBank/DDBJ whole genome shotgun (WGS) entry which is preliminary data.</text>
</comment>
<gene>
    <name evidence="2" type="ORF">E4P47_09320</name>
</gene>
<dbReference type="InterPro" id="IPR005901">
    <property type="entry name" value="GLPGLI"/>
</dbReference>
<feature type="signal peptide" evidence="1">
    <location>
        <begin position="1"/>
        <end position="23"/>
    </location>
</feature>
<dbReference type="NCBIfam" id="TIGR01200">
    <property type="entry name" value="GLPGLI"/>
    <property type="match status" value="1"/>
</dbReference>
<evidence type="ECO:0000313" key="3">
    <source>
        <dbReference type="Proteomes" id="UP000297225"/>
    </source>
</evidence>
<accession>A0A4Y8WLU9</accession>
<evidence type="ECO:0000256" key="1">
    <source>
        <dbReference type="SAM" id="SignalP"/>
    </source>
</evidence>
<evidence type="ECO:0000313" key="2">
    <source>
        <dbReference type="EMBL" id="TFH94013.1"/>
    </source>
</evidence>
<reference evidence="2 3" key="1">
    <citation type="submission" date="2019-03" db="EMBL/GenBank/DDBJ databases">
        <title>Porphyromonas levii Isolated from the Uterus of Dairy Cows.</title>
        <authorList>
            <person name="Francis A.M."/>
        </authorList>
    </citation>
    <scope>NUCLEOTIDE SEQUENCE [LARGE SCALE GENOMIC DNA]</scope>
    <source>
        <strain evidence="2 3">AF5678</strain>
    </source>
</reference>
<organism evidence="2 3">
    <name type="scientific">Porphyromonas levii</name>
    <dbReference type="NCBI Taxonomy" id="28114"/>
    <lineage>
        <taxon>Bacteria</taxon>
        <taxon>Pseudomonadati</taxon>
        <taxon>Bacteroidota</taxon>
        <taxon>Bacteroidia</taxon>
        <taxon>Bacteroidales</taxon>
        <taxon>Porphyromonadaceae</taxon>
        <taxon>Porphyromonas</taxon>
    </lineage>
</organism>
<protein>
    <submittedName>
        <fullName evidence="2">GLPGLI family protein</fullName>
    </submittedName>
</protein>
<proteinExistence type="predicted"/>
<dbReference type="AlphaFoldDB" id="A0A4Y8WLU9"/>
<keyword evidence="1" id="KW-0732">Signal</keyword>
<sequence length="287" mass="32950">MNFNRKIIATVVIGLLCISSMKAQDHHTPRFRTDSYELLDQAHYMVMYELKSKYLSDQNSHFTSENMLLIGKKISKFFNPEVLKNQQYYESALDAIPSMPSRGLGAIEVFQCKGENRDVVIHYPCNSFFGAQLYEDRPNFNWQITAESKELLGYPCQKATCRFRGRNYEAWFTMQLPLNNGPWKFRNLPGLILKVSDEKGDFIFTAKQVNRLKEPMPIVKYDLGGYDKVTRKEANVFVKRYIEDTYDVLKAASVGTGVQVEQLTINSDGTKSNAQSPKITYVGLELE</sequence>
<dbReference type="EMBL" id="SPNC01000219">
    <property type="protein sequence ID" value="TFH94013.1"/>
    <property type="molecule type" value="Genomic_DNA"/>
</dbReference>
<dbReference type="Pfam" id="PF22252">
    <property type="entry name" value="PNGase_F-II_N"/>
    <property type="match status" value="1"/>
</dbReference>